<name>A0ABW1KZX1_9PROT</name>
<keyword evidence="1" id="KW-1133">Transmembrane helix</keyword>
<evidence type="ECO:0000313" key="3">
    <source>
        <dbReference type="Proteomes" id="UP001596116"/>
    </source>
</evidence>
<protein>
    <recommendedName>
        <fullName evidence="4">Dihydroorotate dehydrogenase</fullName>
    </recommendedName>
</protein>
<keyword evidence="3" id="KW-1185">Reference proteome</keyword>
<feature type="transmembrane region" description="Helical" evidence="1">
    <location>
        <begin position="51"/>
        <end position="70"/>
    </location>
</feature>
<reference evidence="2 3" key="1">
    <citation type="submission" date="2024-09" db="EMBL/GenBank/DDBJ databases">
        <authorList>
            <person name="Zhang Z.-H."/>
        </authorList>
    </citation>
    <scope>NUCLEOTIDE SEQUENCE [LARGE SCALE GENOMIC DNA]</scope>
    <source>
        <strain evidence="2 3">HHTR114</strain>
    </source>
</reference>
<organism evidence="2 3">
    <name type="scientific">Hyphococcus aureus</name>
    <dbReference type="NCBI Taxonomy" id="2666033"/>
    <lineage>
        <taxon>Bacteria</taxon>
        <taxon>Pseudomonadati</taxon>
        <taxon>Pseudomonadota</taxon>
        <taxon>Alphaproteobacteria</taxon>
        <taxon>Parvularculales</taxon>
        <taxon>Parvularculaceae</taxon>
        <taxon>Hyphococcus</taxon>
    </lineage>
</organism>
<comment type="caution">
    <text evidence="2">The sequence shown here is derived from an EMBL/GenBank/DDBJ whole genome shotgun (WGS) entry which is preliminary data.</text>
</comment>
<evidence type="ECO:0000313" key="2">
    <source>
        <dbReference type="EMBL" id="MFC6037539.1"/>
    </source>
</evidence>
<proteinExistence type="predicted"/>
<sequence length="100" mass="10620">MPKLDALLRKYRERTACDPVEPVELKVLARLRDREAASVGAIAARPAFRPVAMAGGFFMGLVAVGFAPLATTATASVPELAVFAPDAPNLPSTWLGQTKK</sequence>
<keyword evidence="1" id="KW-0812">Transmembrane</keyword>
<accession>A0ABW1KZX1</accession>
<dbReference type="Proteomes" id="UP001596116">
    <property type="component" value="Unassembled WGS sequence"/>
</dbReference>
<evidence type="ECO:0008006" key="4">
    <source>
        <dbReference type="Google" id="ProtNLM"/>
    </source>
</evidence>
<dbReference type="RefSeq" id="WP_379881071.1">
    <property type="nucleotide sequence ID" value="NZ_JBHPON010000003.1"/>
</dbReference>
<dbReference type="EMBL" id="JBHPON010000003">
    <property type="protein sequence ID" value="MFC6037539.1"/>
    <property type="molecule type" value="Genomic_DNA"/>
</dbReference>
<evidence type="ECO:0000256" key="1">
    <source>
        <dbReference type="SAM" id="Phobius"/>
    </source>
</evidence>
<keyword evidence="1" id="KW-0472">Membrane</keyword>
<gene>
    <name evidence="2" type="ORF">ACFMB1_18435</name>
</gene>